<name>A0A2I2MPE5_9CAUD</name>
<dbReference type="Pfam" id="PF00144">
    <property type="entry name" value="Beta-lactamase"/>
    <property type="match status" value="1"/>
</dbReference>
<dbReference type="PROSITE" id="PS50853">
    <property type="entry name" value="FN3"/>
    <property type="match status" value="1"/>
</dbReference>
<dbReference type="CDD" id="cd00063">
    <property type="entry name" value="FN3"/>
    <property type="match status" value="1"/>
</dbReference>
<evidence type="ECO:0000313" key="2">
    <source>
        <dbReference type="EMBL" id="AQT25716.1"/>
    </source>
</evidence>
<dbReference type="InterPro" id="IPR013783">
    <property type="entry name" value="Ig-like_fold"/>
</dbReference>
<dbReference type="InterPro" id="IPR036116">
    <property type="entry name" value="FN3_sf"/>
</dbReference>
<feature type="domain" description="Fibronectin type-III" evidence="1">
    <location>
        <begin position="1"/>
        <end position="67"/>
    </location>
</feature>
<evidence type="ECO:0000259" key="1">
    <source>
        <dbReference type="PROSITE" id="PS50853"/>
    </source>
</evidence>
<sequence length="658" mass="71441">MATVGFNVYLNGEKVNAAPVPRTGPVTEHLFDELDENTEYHIEVSAVNSAGMEGPKFDLGLIPTDLYVPSGDEMHPDDAAKIDAVMERCLGEWKMGPGMMVYTTGPKGSYMKAYGWADKEKTKPMTTDMYFRVGSHTKTFTCMAILMAVDKGLISLEDTIDQFDSDRWTLSDLPNSDKITIRHLLMMRAGLFNEQRDLGVLLMFYLNKQYPWSDDATLRVLKSHSPDADPGTVFSYVSGNYAVMGAILEAVDGRPARQIIQEDIWDELGMSDTSWGTPYLPQPSPRGYGGMGSLDADTTNFNPELAGLAGSVVSTMADVNKWLVACYENHFLSDELNNLWHSAGCWMRSGVAPDVRDGVPKYFAYGLANYLMGDWRGHAGSWVGFECCPMFNIVDGTTCIIVENSQSPDYLGGGAAPILRALPALCEAVWPDSLYETPEELRNTCTIPSDPFVYSTAPANVNYSGISPAFKGLGSASVTWNPAVDTDVFAMVCWDRNGGVTPVAEFGGEEMELVGLTYNDNNTGKGATAIFRAPKTGTGEPKLLKITASGWITGFGLALSNVASVDEPVYATGYGNVAEADIVNEDDGKTLICLGAGNGGGPHYEWGWINLGVRTRGREQSTNPPLLVATSHISSHISSTAKGKNHWGLVTVHVNFEE</sequence>
<dbReference type="SUPFAM" id="SSF56601">
    <property type="entry name" value="beta-lactamase/transpeptidase-like"/>
    <property type="match status" value="1"/>
</dbReference>
<dbReference type="InterPro" id="IPR003961">
    <property type="entry name" value="FN3_dom"/>
</dbReference>
<dbReference type="PANTHER" id="PTHR46825">
    <property type="entry name" value="D-ALANYL-D-ALANINE-CARBOXYPEPTIDASE/ENDOPEPTIDASE AMPH"/>
    <property type="match status" value="1"/>
</dbReference>
<dbReference type="InterPro" id="IPR012338">
    <property type="entry name" value="Beta-lactam/transpept-like"/>
</dbReference>
<dbReference type="InterPro" id="IPR050491">
    <property type="entry name" value="AmpC-like"/>
</dbReference>
<dbReference type="InterPro" id="IPR001466">
    <property type="entry name" value="Beta-lactam-related"/>
</dbReference>
<protein>
    <submittedName>
        <fullName evidence="2">Minor tail protein</fullName>
    </submittedName>
</protein>
<accession>A0A2I2MPE5</accession>
<gene>
    <name evidence="2" type="primary">41</name>
    <name evidence="2" type="ORF">EniyanLRS_41</name>
</gene>
<evidence type="ECO:0000313" key="3">
    <source>
        <dbReference type="Proteomes" id="UP000240702"/>
    </source>
</evidence>
<dbReference type="EMBL" id="KY385381">
    <property type="protein sequence ID" value="AQT25716.1"/>
    <property type="molecule type" value="Genomic_DNA"/>
</dbReference>
<dbReference type="PANTHER" id="PTHR46825:SF9">
    <property type="entry name" value="BETA-LACTAMASE-RELATED DOMAIN-CONTAINING PROTEIN"/>
    <property type="match status" value="1"/>
</dbReference>
<dbReference type="SUPFAM" id="SSF49265">
    <property type="entry name" value="Fibronectin type III"/>
    <property type="match status" value="1"/>
</dbReference>
<reference evidence="2 3" key="1">
    <citation type="submission" date="2016-12" db="EMBL/GenBank/DDBJ databases">
        <title>Whole genome Sequence of Mycobacteriophages.</title>
        <authorList>
            <person name="Bajpai U."/>
        </authorList>
    </citation>
    <scope>NUCLEOTIDE SEQUENCE [LARGE SCALE GENOMIC DNA]</scope>
</reference>
<dbReference type="Proteomes" id="UP000240702">
    <property type="component" value="Segment"/>
</dbReference>
<organism evidence="2 3">
    <name type="scientific">Mycobacterium phage EniyanLRS</name>
    <dbReference type="NCBI Taxonomy" id="1933770"/>
    <lineage>
        <taxon>Viruses</taxon>
        <taxon>Duplodnaviria</taxon>
        <taxon>Heunggongvirae</taxon>
        <taxon>Uroviricota</taxon>
        <taxon>Caudoviricetes</taxon>
        <taxon>Vilmaviridae</taxon>
        <taxon>Wildcatvirus</taxon>
        <taxon>Wildcatvirus wildcat</taxon>
        <taxon>Mycobacterium virus Wildcat</taxon>
    </lineage>
</organism>
<dbReference type="Gene3D" id="2.60.40.10">
    <property type="entry name" value="Immunoglobulins"/>
    <property type="match status" value="1"/>
</dbReference>
<dbReference type="Gene3D" id="3.40.710.10">
    <property type="entry name" value="DD-peptidase/beta-lactamase superfamily"/>
    <property type="match status" value="1"/>
</dbReference>
<proteinExistence type="predicted"/>